<dbReference type="Pfam" id="PF10120">
    <property type="entry name" value="ThiN"/>
    <property type="match status" value="1"/>
</dbReference>
<evidence type="ECO:0000313" key="2">
    <source>
        <dbReference type="EMBL" id="HGE99356.1"/>
    </source>
</evidence>
<feature type="domain" description="Thiamine-phosphate synthase ThiN" evidence="1">
    <location>
        <begin position="9"/>
        <end position="182"/>
    </location>
</feature>
<comment type="caution">
    <text evidence="2">The sequence shown here is derived from an EMBL/GenBank/DDBJ whole genome shotgun (WGS) entry which is preliminary data.</text>
</comment>
<keyword evidence="2" id="KW-0808">Transferase</keyword>
<dbReference type="PANTHER" id="PTHR40730">
    <property type="entry name" value="TRANSCRIPTIONAL REGULATOR PROTEIN-LIKE PROTEIN"/>
    <property type="match status" value="1"/>
</dbReference>
<dbReference type="InterPro" id="IPR036409">
    <property type="entry name" value="Aldolase_II/adducin_N_sf"/>
</dbReference>
<dbReference type="AlphaFoldDB" id="A0A7C3YSZ1"/>
<keyword evidence="2" id="KW-0418">Kinase</keyword>
<name>A0A7C3YSZ1_UNCW3</name>
<protein>
    <submittedName>
        <fullName evidence="2">Phosphomethylpyrimidine kinase</fullName>
    </submittedName>
</protein>
<dbReference type="EMBL" id="DTMQ01000032">
    <property type="protein sequence ID" value="HGE99356.1"/>
    <property type="molecule type" value="Genomic_DNA"/>
</dbReference>
<dbReference type="GO" id="GO:0016301">
    <property type="term" value="F:kinase activity"/>
    <property type="evidence" value="ECO:0007669"/>
    <property type="project" value="UniProtKB-KW"/>
</dbReference>
<sequence length="187" mass="21342">MKREKVLRELKEGVRELEKIKGFAELIPEVRTNFAYARENPKKTTDVAAVDGRITVVEGKPKASGKVKFGASDHLARLLVEVGKYEKAWRCALNFKFDKKVLRLIKAHCQKKGIPLGKIERKREPKGCQKEERRSMVWKVKELYRSSGNRIPKIFFETAALGKEPLFVLLGRNPKEVLAEIKEILGG</sequence>
<dbReference type="PANTHER" id="PTHR40730:SF4">
    <property type="entry name" value="TRANSCRIPTIONAL REGULATOR"/>
    <property type="match status" value="1"/>
</dbReference>
<gene>
    <name evidence="2" type="ORF">ENX07_04720</name>
</gene>
<dbReference type="InterPro" id="IPR019293">
    <property type="entry name" value="ThiN"/>
</dbReference>
<reference evidence="2" key="1">
    <citation type="journal article" date="2020" name="mSystems">
        <title>Genome- and Community-Level Interaction Insights into Carbon Utilization and Element Cycling Functions of Hydrothermarchaeota in Hydrothermal Sediment.</title>
        <authorList>
            <person name="Zhou Z."/>
            <person name="Liu Y."/>
            <person name="Xu W."/>
            <person name="Pan J."/>
            <person name="Luo Z.H."/>
            <person name="Li M."/>
        </authorList>
    </citation>
    <scope>NUCLEOTIDE SEQUENCE [LARGE SCALE GENOMIC DNA]</scope>
    <source>
        <strain evidence="2">SpSt-906</strain>
    </source>
</reference>
<dbReference type="SUPFAM" id="SSF53639">
    <property type="entry name" value="AraD/HMP-PK domain-like"/>
    <property type="match status" value="1"/>
</dbReference>
<organism evidence="2">
    <name type="scientific">candidate division WOR-3 bacterium</name>
    <dbReference type="NCBI Taxonomy" id="2052148"/>
    <lineage>
        <taxon>Bacteria</taxon>
        <taxon>Bacteria division WOR-3</taxon>
    </lineage>
</organism>
<proteinExistence type="predicted"/>
<dbReference type="Gene3D" id="3.40.225.10">
    <property type="entry name" value="Class II aldolase/adducin N-terminal domain"/>
    <property type="match status" value="1"/>
</dbReference>
<accession>A0A7C3YSZ1</accession>
<evidence type="ECO:0000259" key="1">
    <source>
        <dbReference type="Pfam" id="PF10120"/>
    </source>
</evidence>